<accession>A0A914CIR6</accession>
<sequence>MTVQRQGRIQRRPLSGEQRDQELERVRNEFTSIAQGLGNEQGTLPFNMAQFKEQRANAELATSLNSHPNLYHAIMKAGEIFEKANHPSLNRSERKFHCKIKKTRDIEILFKSMIEGLKALTVGPEVLLLNSQDLVIAFAGCIKAFLESVNASAEETTYKAFPIVKRGSIAWIQYDFHSIKKSRTVLFRTTQLVDINVVQKYFYFTTEFNFRLNLFEAERSIKKKKEPRPKEEPRSIETETDKKLKICMII</sequence>
<organism evidence="2 3">
    <name type="scientific">Acrobeloides nanus</name>
    <dbReference type="NCBI Taxonomy" id="290746"/>
    <lineage>
        <taxon>Eukaryota</taxon>
        <taxon>Metazoa</taxon>
        <taxon>Ecdysozoa</taxon>
        <taxon>Nematoda</taxon>
        <taxon>Chromadorea</taxon>
        <taxon>Rhabditida</taxon>
        <taxon>Tylenchina</taxon>
        <taxon>Cephalobomorpha</taxon>
        <taxon>Cephaloboidea</taxon>
        <taxon>Cephalobidae</taxon>
        <taxon>Acrobeloides</taxon>
    </lineage>
</organism>
<evidence type="ECO:0000313" key="3">
    <source>
        <dbReference type="WBParaSite" id="ACRNAN_scaffold10929.g26142.t1"/>
    </source>
</evidence>
<evidence type="ECO:0000256" key="1">
    <source>
        <dbReference type="SAM" id="MobiDB-lite"/>
    </source>
</evidence>
<protein>
    <submittedName>
        <fullName evidence="3">Uncharacterized protein</fullName>
    </submittedName>
</protein>
<keyword evidence="2" id="KW-1185">Reference proteome</keyword>
<reference evidence="3" key="1">
    <citation type="submission" date="2022-11" db="UniProtKB">
        <authorList>
            <consortium name="WormBaseParasite"/>
        </authorList>
    </citation>
    <scope>IDENTIFICATION</scope>
</reference>
<proteinExistence type="predicted"/>
<feature type="region of interest" description="Disordered" evidence="1">
    <location>
        <begin position="1"/>
        <end position="21"/>
    </location>
</feature>
<name>A0A914CIR6_9BILA</name>
<evidence type="ECO:0000313" key="2">
    <source>
        <dbReference type="Proteomes" id="UP000887540"/>
    </source>
</evidence>
<dbReference type="AlphaFoldDB" id="A0A914CIR6"/>
<dbReference type="WBParaSite" id="ACRNAN_scaffold10929.g26142.t1">
    <property type="protein sequence ID" value="ACRNAN_scaffold10929.g26142.t1"/>
    <property type="gene ID" value="ACRNAN_scaffold10929.g26142"/>
</dbReference>
<dbReference type="Proteomes" id="UP000887540">
    <property type="component" value="Unplaced"/>
</dbReference>